<dbReference type="RefSeq" id="WP_089963276.1">
    <property type="nucleotide sequence ID" value="NZ_FNAV01000020.1"/>
</dbReference>
<dbReference type="Pfam" id="PF01963">
    <property type="entry name" value="TraB_PrgY_gumN"/>
    <property type="match status" value="1"/>
</dbReference>
<proteinExistence type="predicted"/>
<evidence type="ECO:0000313" key="3">
    <source>
        <dbReference type="Proteomes" id="UP000198994"/>
    </source>
</evidence>
<keyword evidence="1" id="KW-0732">Signal</keyword>
<reference evidence="3" key="1">
    <citation type="submission" date="2016-10" db="EMBL/GenBank/DDBJ databases">
        <authorList>
            <person name="Varghese N."/>
            <person name="Submissions S."/>
        </authorList>
    </citation>
    <scope>NUCLEOTIDE SEQUENCE [LARGE SCALE GENOMIC DNA]</scope>
    <source>
        <strain evidence="3">DSM 10146</strain>
    </source>
</reference>
<name>A0A1G7KXV5_9RHOB</name>
<dbReference type="InterPro" id="IPR047111">
    <property type="entry name" value="YbaP-like"/>
</dbReference>
<dbReference type="AlphaFoldDB" id="A0A1G7KXV5"/>
<sequence>MRRALLALALLLAPVAAQAQCEGEDLRLTLTGDERARLDALMQDMPYPEGNRWRAERGDEVIHLVGTLHLSDPRLDAPFERLQPVIAEAGALLLELPKTEQDKLIEAMTTRPELLLLTEQTLPELMPEEDWQMLAEAARARGVPAVMAAKMRPWYLSMMLAIPACAATAMQEQDGLDVRLEALATAQDVPTVALEPYDTIFALFNEEPLDEQIEMMGASLAAGGEEDADSFATTIAAYFDEQAGEMWKFSEILMTRTGLYEPDEASALMAESTDALLARRNHAWLPILLRTAAESEAPVVAAFGAAHLPGEDGVLQLLEDEGFTITREAF</sequence>
<dbReference type="OrthoDB" id="9806326at2"/>
<feature type="chain" id="PRO_5011557398" description="TraB family protein" evidence="1">
    <location>
        <begin position="20"/>
        <end position="330"/>
    </location>
</feature>
<accession>A0A1G7KXV5</accession>
<feature type="signal peptide" evidence="1">
    <location>
        <begin position="1"/>
        <end position="19"/>
    </location>
</feature>
<organism evidence="2 3">
    <name type="scientific">Salipiger thiooxidans</name>
    <dbReference type="NCBI Taxonomy" id="282683"/>
    <lineage>
        <taxon>Bacteria</taxon>
        <taxon>Pseudomonadati</taxon>
        <taxon>Pseudomonadota</taxon>
        <taxon>Alphaproteobacteria</taxon>
        <taxon>Rhodobacterales</taxon>
        <taxon>Roseobacteraceae</taxon>
        <taxon>Salipiger</taxon>
    </lineage>
</organism>
<dbReference type="PANTHER" id="PTHR40590:SF1">
    <property type="entry name" value="CYTOPLASMIC PROTEIN"/>
    <property type="match status" value="1"/>
</dbReference>
<dbReference type="CDD" id="cd14789">
    <property type="entry name" value="Tiki"/>
    <property type="match status" value="1"/>
</dbReference>
<evidence type="ECO:0000313" key="2">
    <source>
        <dbReference type="EMBL" id="SDF41720.1"/>
    </source>
</evidence>
<dbReference type="Proteomes" id="UP000198994">
    <property type="component" value="Unassembled WGS sequence"/>
</dbReference>
<gene>
    <name evidence="2" type="ORF">SAMN04488105_12042</name>
</gene>
<dbReference type="STRING" id="282683.SAMN04488105_12042"/>
<evidence type="ECO:0008006" key="4">
    <source>
        <dbReference type="Google" id="ProtNLM"/>
    </source>
</evidence>
<dbReference type="PANTHER" id="PTHR40590">
    <property type="entry name" value="CYTOPLASMIC PROTEIN-RELATED"/>
    <property type="match status" value="1"/>
</dbReference>
<protein>
    <recommendedName>
        <fullName evidence="4">TraB family protein</fullName>
    </recommendedName>
</protein>
<keyword evidence="3" id="KW-1185">Reference proteome</keyword>
<dbReference type="InterPro" id="IPR002816">
    <property type="entry name" value="TraB/PrgY/GumN_fam"/>
</dbReference>
<evidence type="ECO:0000256" key="1">
    <source>
        <dbReference type="SAM" id="SignalP"/>
    </source>
</evidence>
<dbReference type="EMBL" id="FNAV01000020">
    <property type="protein sequence ID" value="SDF41720.1"/>
    <property type="molecule type" value="Genomic_DNA"/>
</dbReference>